<keyword evidence="7" id="KW-0472">Membrane</keyword>
<keyword evidence="5" id="KW-0375">Hydrogen ion transport</keyword>
<dbReference type="NCBIfam" id="TIGR03323">
    <property type="entry name" value="alt_F1F0_F1_gam"/>
    <property type="match status" value="1"/>
</dbReference>
<dbReference type="CDD" id="cd12151">
    <property type="entry name" value="F1-ATPase_gamma"/>
    <property type="match status" value="1"/>
</dbReference>
<evidence type="ECO:0000313" key="11">
    <source>
        <dbReference type="Proteomes" id="UP000198990"/>
    </source>
</evidence>
<dbReference type="InterPro" id="IPR017709">
    <property type="entry name" value="Alt_ATP_synth_F1_gsu"/>
</dbReference>
<dbReference type="PANTHER" id="PTHR11693:SF22">
    <property type="entry name" value="ATP SYNTHASE SUBUNIT GAMMA, MITOCHONDRIAL"/>
    <property type="match status" value="1"/>
</dbReference>
<keyword evidence="4" id="KW-0813">Transport</keyword>
<keyword evidence="6" id="KW-0406">Ion transport</keyword>
<comment type="function">
    <text evidence="1">Produces ATP from ADP in the presence of a proton gradient across the membrane. The gamma chain is believed to be important in regulating ATPase activity and the flow of protons through the CF(0) complex.</text>
</comment>
<sequence>MRTLESLKRKIVGAGELKSIVRTMKAMAAANIGQYESAVGSLGDYYTSISLGIVAYFNETNIGPILEIEKPKDNSENSICAIVFGSDQGFVGQFNDTLTEFVSQSLLDLPGKKEVWTVGARIPLLLTDVGFNVTKNFPLPNSIDVVTSLIGSILINVEESHSKGTLHEFYIFHNHAIPDTMYGPKSQRLLPLDEKWRQELTTLQWPSKKIPQVIGKNKNILKALLSEYLFVTLFKACSESLASENYSRLAAMQRAEKNIEELLDNVNHAYHRLRQSSIDEELFDVVSGFEALKNGNVH</sequence>
<dbReference type="PRINTS" id="PR00126">
    <property type="entry name" value="ATPASEGAMMA"/>
</dbReference>
<keyword evidence="9" id="KW-0066">ATP synthesis</keyword>
<dbReference type="STRING" id="228957.SAMN04488008_101103"/>
<dbReference type="Pfam" id="PF00231">
    <property type="entry name" value="ATP-synt"/>
    <property type="match status" value="1"/>
</dbReference>
<evidence type="ECO:0000256" key="5">
    <source>
        <dbReference type="ARBA" id="ARBA00022781"/>
    </source>
</evidence>
<reference evidence="11" key="1">
    <citation type="submission" date="2016-10" db="EMBL/GenBank/DDBJ databases">
        <authorList>
            <person name="Varghese N."/>
            <person name="Submissions S."/>
        </authorList>
    </citation>
    <scope>NUCLEOTIDE SEQUENCE [LARGE SCALE GENOMIC DNA]</scope>
    <source>
        <strain evidence="11">DSM 16471</strain>
    </source>
</reference>
<dbReference type="SUPFAM" id="SSF52943">
    <property type="entry name" value="ATP synthase (F1-ATPase), gamma subunit"/>
    <property type="match status" value="1"/>
</dbReference>
<evidence type="ECO:0000256" key="1">
    <source>
        <dbReference type="ARBA" id="ARBA00003456"/>
    </source>
</evidence>
<dbReference type="GO" id="GO:0045259">
    <property type="term" value="C:proton-transporting ATP synthase complex"/>
    <property type="evidence" value="ECO:0007669"/>
    <property type="project" value="UniProtKB-KW"/>
</dbReference>
<gene>
    <name evidence="10" type="ORF">SAMN04488008_101103</name>
</gene>
<comment type="subcellular location">
    <subcellularLocation>
        <location evidence="2">Membrane</location>
        <topology evidence="2">Peripheral membrane protein</topology>
    </subcellularLocation>
</comment>
<keyword evidence="8" id="KW-0139">CF(1)</keyword>
<evidence type="ECO:0000256" key="9">
    <source>
        <dbReference type="ARBA" id="ARBA00023310"/>
    </source>
</evidence>
<name>A0A1H7FFH1_9FLAO</name>
<organism evidence="10 11">
    <name type="scientific">Maribacter orientalis</name>
    <dbReference type="NCBI Taxonomy" id="228957"/>
    <lineage>
        <taxon>Bacteria</taxon>
        <taxon>Pseudomonadati</taxon>
        <taxon>Bacteroidota</taxon>
        <taxon>Flavobacteriia</taxon>
        <taxon>Flavobacteriales</taxon>
        <taxon>Flavobacteriaceae</taxon>
        <taxon>Maribacter</taxon>
    </lineage>
</organism>
<proteinExistence type="inferred from homology"/>
<dbReference type="InterPro" id="IPR035968">
    <property type="entry name" value="ATP_synth_F1_ATPase_gsu"/>
</dbReference>
<evidence type="ECO:0000256" key="2">
    <source>
        <dbReference type="ARBA" id="ARBA00004170"/>
    </source>
</evidence>
<evidence type="ECO:0000256" key="8">
    <source>
        <dbReference type="ARBA" id="ARBA00023196"/>
    </source>
</evidence>
<dbReference type="Proteomes" id="UP000198990">
    <property type="component" value="Unassembled WGS sequence"/>
</dbReference>
<dbReference type="EMBL" id="FNZN01000001">
    <property type="protein sequence ID" value="SEK23172.1"/>
    <property type="molecule type" value="Genomic_DNA"/>
</dbReference>
<dbReference type="AlphaFoldDB" id="A0A1H7FFH1"/>
<accession>A0A1H7FFH1</accession>
<keyword evidence="11" id="KW-1185">Reference proteome</keyword>
<dbReference type="PANTHER" id="PTHR11693">
    <property type="entry name" value="ATP SYNTHASE GAMMA CHAIN"/>
    <property type="match status" value="1"/>
</dbReference>
<evidence type="ECO:0000313" key="10">
    <source>
        <dbReference type="EMBL" id="SEK23172.1"/>
    </source>
</evidence>
<dbReference type="GO" id="GO:0046933">
    <property type="term" value="F:proton-transporting ATP synthase activity, rotational mechanism"/>
    <property type="evidence" value="ECO:0007669"/>
    <property type="project" value="InterPro"/>
</dbReference>
<dbReference type="OrthoDB" id="9812769at2"/>
<dbReference type="Gene3D" id="1.10.287.80">
    <property type="entry name" value="ATP synthase, gamma subunit, helix hairpin domain"/>
    <property type="match status" value="1"/>
</dbReference>
<comment type="similarity">
    <text evidence="3">Belongs to the ATPase gamma chain family.</text>
</comment>
<protein>
    <submittedName>
        <fullName evidence="10">F-type H+-transporting ATPase subunit gamma</fullName>
    </submittedName>
</protein>
<dbReference type="RefSeq" id="WP_091618678.1">
    <property type="nucleotide sequence ID" value="NZ_FNZN01000001.1"/>
</dbReference>
<evidence type="ECO:0000256" key="6">
    <source>
        <dbReference type="ARBA" id="ARBA00023065"/>
    </source>
</evidence>
<evidence type="ECO:0000256" key="3">
    <source>
        <dbReference type="ARBA" id="ARBA00007681"/>
    </source>
</evidence>
<dbReference type="InterPro" id="IPR000131">
    <property type="entry name" value="ATP_synth_F1_gsu"/>
</dbReference>
<dbReference type="Gene3D" id="3.40.1380.10">
    <property type="match status" value="1"/>
</dbReference>
<evidence type="ECO:0000256" key="7">
    <source>
        <dbReference type="ARBA" id="ARBA00023136"/>
    </source>
</evidence>
<evidence type="ECO:0000256" key="4">
    <source>
        <dbReference type="ARBA" id="ARBA00022448"/>
    </source>
</evidence>